<dbReference type="CDD" id="cd20074">
    <property type="entry name" value="XPF_nuclease_Mus81"/>
    <property type="match status" value="1"/>
</dbReference>
<dbReference type="GO" id="GO:0005634">
    <property type="term" value="C:nucleus"/>
    <property type="evidence" value="ECO:0007669"/>
    <property type="project" value="UniProtKB-SubCell"/>
</dbReference>
<protein>
    <recommendedName>
        <fullName evidence="2">Crossover junction endonuclease MUS81</fullName>
        <ecNumber evidence="2">3.1.22.-</ecNumber>
    </recommendedName>
</protein>
<dbReference type="GO" id="GO:0031573">
    <property type="term" value="P:mitotic intra-S DNA damage checkpoint signaling"/>
    <property type="evidence" value="ECO:0007669"/>
    <property type="project" value="TreeGrafter"/>
</dbReference>
<keyword evidence="2" id="KW-0234">DNA repair</keyword>
<reference evidence="4 5" key="1">
    <citation type="submission" date="2019-09" db="EMBL/GenBank/DDBJ databases">
        <title>Bird 10,000 Genomes (B10K) Project - Family phase.</title>
        <authorList>
            <person name="Zhang G."/>
        </authorList>
    </citation>
    <scope>NUCLEOTIDE SEQUENCE [LARGE SCALE GENOMIC DNA]</scope>
    <source>
        <strain evidence="4">B10K-DU-001-78</strain>
        <tissue evidence="4">Muscle</tissue>
    </source>
</reference>
<dbReference type="Pfam" id="PF02732">
    <property type="entry name" value="ERCC4"/>
    <property type="match status" value="1"/>
</dbReference>
<gene>
    <name evidence="4" type="primary">Mus81</name>
    <name evidence="4" type="ORF">INDMAC_R15262</name>
</gene>
<dbReference type="PANTHER" id="PTHR13451:SF0">
    <property type="entry name" value="CROSSOVER JUNCTION ENDONUCLEASE MUS81"/>
    <property type="match status" value="1"/>
</dbReference>
<keyword evidence="1 2" id="KW-0378">Hydrolase</keyword>
<comment type="cofactor">
    <cofactor evidence="2">
        <name>Mg(2+)</name>
        <dbReference type="ChEBI" id="CHEBI:18420"/>
    </cofactor>
</comment>
<evidence type="ECO:0000313" key="4">
    <source>
        <dbReference type="EMBL" id="NXN18662.1"/>
    </source>
</evidence>
<proteinExistence type="inferred from homology"/>
<keyword evidence="2 4" id="KW-0255">Endonuclease</keyword>
<dbReference type="GO" id="GO:0000727">
    <property type="term" value="P:double-strand break repair via break-induced replication"/>
    <property type="evidence" value="ECO:0007669"/>
    <property type="project" value="UniProtKB-UniRule"/>
</dbReference>
<comment type="caution">
    <text evidence="4">The sequence shown here is derived from an EMBL/GenBank/DDBJ whole genome shotgun (WGS) entry which is preliminary data.</text>
</comment>
<dbReference type="InterPro" id="IPR011335">
    <property type="entry name" value="Restrct_endonuc-II-like"/>
</dbReference>
<dbReference type="Proteomes" id="UP000557230">
    <property type="component" value="Unassembled WGS sequence"/>
</dbReference>
<dbReference type="OrthoDB" id="5963188at2759"/>
<evidence type="ECO:0000256" key="2">
    <source>
        <dbReference type="RuleBase" id="RU369042"/>
    </source>
</evidence>
<keyword evidence="2" id="KW-0233">DNA recombination</keyword>
<comment type="similarity">
    <text evidence="2">Belongs to the XPF family.</text>
</comment>
<dbReference type="SUPFAM" id="SSF52980">
    <property type="entry name" value="Restriction endonuclease-like"/>
    <property type="match status" value="1"/>
</dbReference>
<comment type="function">
    <text evidence="2">Interacts with EME1 to form a DNA structure-specific endonuclease with substrate preference for branched DNA structures with a 5'-end at the branch nick. Typical substrates include 3'-flap structures, D-loops, replication forks and nicked Holliday junctions. May be required in mitosis for the processing of stalled or collapsed replication fork intermediates. May be required in meiosis for the repair of meiosis-specific double strand breaks subsequent to single-end invasion (SEI).</text>
</comment>
<keyword evidence="5" id="KW-1185">Reference proteome</keyword>
<dbReference type="GO" id="GO:0006308">
    <property type="term" value="P:DNA catabolic process"/>
    <property type="evidence" value="ECO:0007669"/>
    <property type="project" value="UniProtKB-UniRule"/>
</dbReference>
<dbReference type="PANTHER" id="PTHR13451">
    <property type="entry name" value="CLASS II CROSSOVER JUNCTION ENDONUCLEASE MUS81"/>
    <property type="match status" value="1"/>
</dbReference>
<feature type="domain" description="ERCC4" evidence="3">
    <location>
        <begin position="9"/>
        <end position="97"/>
    </location>
</feature>
<evidence type="ECO:0000259" key="3">
    <source>
        <dbReference type="Pfam" id="PF02732"/>
    </source>
</evidence>
<comment type="subcellular location">
    <subcellularLocation>
        <location evidence="2">Nucleus</location>
    </subcellularLocation>
</comment>
<dbReference type="EC" id="3.1.22.-" evidence="2"/>
<dbReference type="Gene3D" id="3.40.50.10130">
    <property type="match status" value="1"/>
</dbReference>
<dbReference type="InterPro" id="IPR047416">
    <property type="entry name" value="XPF_nuclease_Mus81"/>
</dbReference>
<dbReference type="GO" id="GO:0000712">
    <property type="term" value="P:resolution of meiotic recombination intermediates"/>
    <property type="evidence" value="ECO:0007669"/>
    <property type="project" value="TreeGrafter"/>
</dbReference>
<dbReference type="GO" id="GO:0008821">
    <property type="term" value="F:crossover junction DNA endonuclease activity"/>
    <property type="evidence" value="ECO:0007669"/>
    <property type="project" value="UniProtKB-UniRule"/>
</dbReference>
<feature type="non-terminal residue" evidence="4">
    <location>
        <position position="105"/>
    </location>
</feature>
<dbReference type="EMBL" id="VXBD01014225">
    <property type="protein sequence ID" value="NXN18662.1"/>
    <property type="molecule type" value="Genomic_DNA"/>
</dbReference>
<dbReference type="GO" id="GO:0048476">
    <property type="term" value="C:Holliday junction resolvase complex"/>
    <property type="evidence" value="ECO:0007669"/>
    <property type="project" value="UniProtKB-UniRule"/>
</dbReference>
<dbReference type="InterPro" id="IPR033309">
    <property type="entry name" value="Mus81"/>
</dbReference>
<keyword evidence="2" id="KW-0227">DNA damage</keyword>
<feature type="non-terminal residue" evidence="4">
    <location>
        <position position="1"/>
    </location>
</feature>
<name>A0A7L1GXT0_9PICI</name>
<organism evidence="4 5">
    <name type="scientific">Indicator maculatus</name>
    <name type="common">spotted honeyguide</name>
    <dbReference type="NCBI Taxonomy" id="545262"/>
    <lineage>
        <taxon>Eukaryota</taxon>
        <taxon>Metazoa</taxon>
        <taxon>Chordata</taxon>
        <taxon>Craniata</taxon>
        <taxon>Vertebrata</taxon>
        <taxon>Euteleostomi</taxon>
        <taxon>Archelosauria</taxon>
        <taxon>Archosauria</taxon>
        <taxon>Dinosauria</taxon>
        <taxon>Saurischia</taxon>
        <taxon>Theropoda</taxon>
        <taxon>Coelurosauria</taxon>
        <taxon>Aves</taxon>
        <taxon>Neognathae</taxon>
        <taxon>Neoaves</taxon>
        <taxon>Telluraves</taxon>
        <taxon>Coraciimorphae</taxon>
        <taxon>Piciformes</taxon>
        <taxon>Indicatoridae</taxon>
        <taxon>Indicator</taxon>
    </lineage>
</organism>
<dbReference type="GO" id="GO:0003677">
    <property type="term" value="F:DNA binding"/>
    <property type="evidence" value="ECO:0007669"/>
    <property type="project" value="UniProtKB-UniRule"/>
</dbReference>
<dbReference type="GO" id="GO:0046872">
    <property type="term" value="F:metal ion binding"/>
    <property type="evidence" value="ECO:0007669"/>
    <property type="project" value="UniProtKB-UniRule"/>
</dbReference>
<evidence type="ECO:0000313" key="5">
    <source>
        <dbReference type="Proteomes" id="UP000557230"/>
    </source>
</evidence>
<dbReference type="GO" id="GO:0048257">
    <property type="term" value="F:3'-flap endonuclease activity"/>
    <property type="evidence" value="ECO:0007669"/>
    <property type="project" value="TreeGrafter"/>
</dbReference>
<keyword evidence="2" id="KW-0540">Nuclease</keyword>
<keyword evidence="2" id="KW-0539">Nucleus</keyword>
<dbReference type="InterPro" id="IPR006166">
    <property type="entry name" value="ERCC4_domain"/>
</dbReference>
<comment type="subunit">
    <text evidence="2">Interacts with EME1.</text>
</comment>
<keyword evidence="2" id="KW-0460">Magnesium</keyword>
<sequence length="105" mass="11739">PGRAPRELVLDWVVERKTASDLGSSICDGRYREQKFRLGRCGLRCPIYLLEMPSRGQQLPVPLPTLRQAAVSTQVSDGFLLRWSQGPEHSAAFLAALGDGLQRRY</sequence>
<evidence type="ECO:0000256" key="1">
    <source>
        <dbReference type="ARBA" id="ARBA00022801"/>
    </source>
</evidence>
<dbReference type="AlphaFoldDB" id="A0A7L1GXT0"/>
<accession>A0A7L1GXT0</accession>
<keyword evidence="2" id="KW-0479">Metal-binding</keyword>